<keyword evidence="3" id="KW-1185">Reference proteome</keyword>
<accession>A0A926KVU3</accession>
<comment type="caution">
    <text evidence="2">The sequence shown here is derived from an EMBL/GenBank/DDBJ whole genome shotgun (WGS) entry which is preliminary data.</text>
</comment>
<organism evidence="2 3">
    <name type="scientific">Paenibacillus sedimenti</name>
    <dbReference type="NCBI Taxonomy" id="2770274"/>
    <lineage>
        <taxon>Bacteria</taxon>
        <taxon>Bacillati</taxon>
        <taxon>Bacillota</taxon>
        <taxon>Bacilli</taxon>
        <taxon>Bacillales</taxon>
        <taxon>Paenibacillaceae</taxon>
        <taxon>Paenibacillus</taxon>
    </lineage>
</organism>
<feature type="region of interest" description="Disordered" evidence="1">
    <location>
        <begin position="44"/>
        <end position="72"/>
    </location>
</feature>
<name>A0A926KVU3_9BACL</name>
<dbReference type="Proteomes" id="UP000650466">
    <property type="component" value="Unassembled WGS sequence"/>
</dbReference>
<sequence>MLKRKMNPERMILMVENNNHAGNYTGSANMSAENQDMEFVNDTLENAPNTTPVNISEDDISEEQEDKQLNQK</sequence>
<evidence type="ECO:0000256" key="1">
    <source>
        <dbReference type="SAM" id="MobiDB-lite"/>
    </source>
</evidence>
<evidence type="ECO:0000313" key="3">
    <source>
        <dbReference type="Proteomes" id="UP000650466"/>
    </source>
</evidence>
<feature type="compositionally biased region" description="Polar residues" evidence="1">
    <location>
        <begin position="44"/>
        <end position="54"/>
    </location>
</feature>
<dbReference type="EMBL" id="JACVVD010000009">
    <property type="protein sequence ID" value="MBD0383039.1"/>
    <property type="molecule type" value="Genomic_DNA"/>
</dbReference>
<dbReference type="AlphaFoldDB" id="A0A926KVU3"/>
<reference evidence="2" key="1">
    <citation type="submission" date="2020-09" db="EMBL/GenBank/DDBJ databases">
        <title>Draft Genome Sequence of Paenibacillus sp. WST5.</title>
        <authorList>
            <person name="Bao Z."/>
        </authorList>
    </citation>
    <scope>NUCLEOTIDE SEQUENCE</scope>
    <source>
        <strain evidence="2">WST5</strain>
    </source>
</reference>
<gene>
    <name evidence="2" type="ORF">ICC18_23285</name>
</gene>
<feature type="compositionally biased region" description="Acidic residues" evidence="1">
    <location>
        <begin position="56"/>
        <end position="65"/>
    </location>
</feature>
<protein>
    <submittedName>
        <fullName evidence="2">Uncharacterized protein</fullName>
    </submittedName>
</protein>
<proteinExistence type="predicted"/>
<evidence type="ECO:0000313" key="2">
    <source>
        <dbReference type="EMBL" id="MBD0383039.1"/>
    </source>
</evidence>